<feature type="transmembrane region" description="Helical" evidence="1">
    <location>
        <begin position="31"/>
        <end position="47"/>
    </location>
</feature>
<keyword evidence="1" id="KW-1133">Transmembrane helix</keyword>
<dbReference type="RefSeq" id="WP_289456874.1">
    <property type="nucleotide sequence ID" value="NZ_JAUCAQ010000017.1"/>
</dbReference>
<sequence length="76" mass="8473">MNRITKVITTIAATIISLDILPMVINGTMLYVLLTLAGFYVLACLAFKQSAYKAMSSWIDNGHLPHKEKTHVKTHN</sequence>
<name>A0ABT7S1X1_9LACO</name>
<dbReference type="EMBL" id="JAUCAQ010000017">
    <property type="protein sequence ID" value="MDM7646962.1"/>
    <property type="molecule type" value="Genomic_DNA"/>
</dbReference>
<evidence type="ECO:0000313" key="3">
    <source>
        <dbReference type="Proteomes" id="UP001242903"/>
    </source>
</evidence>
<feature type="transmembrane region" description="Helical" evidence="1">
    <location>
        <begin position="7"/>
        <end position="25"/>
    </location>
</feature>
<keyword evidence="3" id="KW-1185">Reference proteome</keyword>
<accession>A0ABT7S1X1</accession>
<keyword evidence="1" id="KW-0812">Transmembrane</keyword>
<reference evidence="2 3" key="1">
    <citation type="submission" date="2023-06" db="EMBL/GenBank/DDBJ databases">
        <title>Draft Genome Sequences of lactic acid bacteria strains isolated from fermented milk products.</title>
        <authorList>
            <person name="Elcheninov A.G."/>
            <person name="Klyukina A."/>
            <person name="Zayulina K.S."/>
            <person name="Gavirova L.A."/>
            <person name="Shcherbakova P.A."/>
            <person name="Shestakov A.I."/>
            <person name="Kublanov I.V."/>
            <person name="Kochetkova T.V."/>
        </authorList>
    </citation>
    <scope>NUCLEOTIDE SEQUENCE [LARGE SCALE GENOMIC DNA]</scope>
    <source>
        <strain evidence="2 3">TOM.81</strain>
    </source>
</reference>
<proteinExistence type="predicted"/>
<protein>
    <recommendedName>
        <fullName evidence="4">TMhelix containing protein</fullName>
    </recommendedName>
</protein>
<evidence type="ECO:0000313" key="2">
    <source>
        <dbReference type="EMBL" id="MDM7646962.1"/>
    </source>
</evidence>
<evidence type="ECO:0008006" key="4">
    <source>
        <dbReference type="Google" id="ProtNLM"/>
    </source>
</evidence>
<gene>
    <name evidence="2" type="ORF">QUE93_08040</name>
</gene>
<keyword evidence="1" id="KW-0472">Membrane</keyword>
<evidence type="ECO:0000256" key="1">
    <source>
        <dbReference type="SAM" id="Phobius"/>
    </source>
</evidence>
<comment type="caution">
    <text evidence="2">The sequence shown here is derived from an EMBL/GenBank/DDBJ whole genome shotgun (WGS) entry which is preliminary data.</text>
</comment>
<organism evidence="2 3">
    <name type="scientific">Leuconostoc falkenbergense</name>
    <dbReference type="NCBI Taxonomy" id="2766470"/>
    <lineage>
        <taxon>Bacteria</taxon>
        <taxon>Bacillati</taxon>
        <taxon>Bacillota</taxon>
        <taxon>Bacilli</taxon>
        <taxon>Lactobacillales</taxon>
        <taxon>Lactobacillaceae</taxon>
        <taxon>Leuconostoc</taxon>
    </lineage>
</organism>
<dbReference type="Proteomes" id="UP001242903">
    <property type="component" value="Unassembled WGS sequence"/>
</dbReference>